<gene>
    <name evidence="2" type="ORF">DILT_LOCUS1679</name>
</gene>
<protein>
    <submittedName>
        <fullName evidence="2">Uncharacterized protein</fullName>
    </submittedName>
</protein>
<name>A0A3P6RX12_DIBLA</name>
<reference evidence="2 3" key="1">
    <citation type="submission" date="2018-11" db="EMBL/GenBank/DDBJ databases">
        <authorList>
            <consortium name="Pathogen Informatics"/>
        </authorList>
    </citation>
    <scope>NUCLEOTIDE SEQUENCE [LARGE SCALE GENOMIC DNA]</scope>
</reference>
<organism evidence="2 3">
    <name type="scientific">Dibothriocephalus latus</name>
    <name type="common">Fish tapeworm</name>
    <name type="synonym">Diphyllobothrium latum</name>
    <dbReference type="NCBI Taxonomy" id="60516"/>
    <lineage>
        <taxon>Eukaryota</taxon>
        <taxon>Metazoa</taxon>
        <taxon>Spiralia</taxon>
        <taxon>Lophotrochozoa</taxon>
        <taxon>Platyhelminthes</taxon>
        <taxon>Cestoda</taxon>
        <taxon>Eucestoda</taxon>
        <taxon>Diphyllobothriidea</taxon>
        <taxon>Diphyllobothriidae</taxon>
        <taxon>Dibothriocephalus</taxon>
    </lineage>
</organism>
<evidence type="ECO:0000313" key="2">
    <source>
        <dbReference type="EMBL" id="VDK48754.1"/>
    </source>
</evidence>
<dbReference type="Proteomes" id="UP000281553">
    <property type="component" value="Unassembled WGS sequence"/>
</dbReference>
<dbReference type="AlphaFoldDB" id="A0A3P6RX12"/>
<evidence type="ECO:0000256" key="1">
    <source>
        <dbReference type="SAM" id="MobiDB-lite"/>
    </source>
</evidence>
<dbReference type="EMBL" id="UYRU01013073">
    <property type="protein sequence ID" value="VDK48754.1"/>
    <property type="molecule type" value="Genomic_DNA"/>
</dbReference>
<evidence type="ECO:0000313" key="3">
    <source>
        <dbReference type="Proteomes" id="UP000281553"/>
    </source>
</evidence>
<feature type="compositionally biased region" description="Polar residues" evidence="1">
    <location>
        <begin position="47"/>
        <end position="56"/>
    </location>
</feature>
<feature type="region of interest" description="Disordered" evidence="1">
    <location>
        <begin position="42"/>
        <end position="63"/>
    </location>
</feature>
<accession>A0A3P6RX12</accession>
<proteinExistence type="predicted"/>
<dbReference type="OrthoDB" id="6227134at2759"/>
<sequence>MEPINERNFQSIAQVRKSTVSNRRQDRSKSKVFFKIDEAEEAEEMKQGQSTGQSMYGGSRGRQSRYTKVYNATGENAHERSLKITPAARKLLETIYDTLKTMFEKLGEALENVVPRNFRPCEEALEIMEQLHTHLDDFIKSLRYSPYEVELKNINNKIAMLIDELEVQPPFLLLRLVEFGFHIFEFGNWIREKLLPTSYAVLIHTIQTRIYVSRSFSLGTLITYRSNRRYTVINANFPDVSHSVPLISWQSLIPLRHRRRWGGKKERKHNIARQ</sequence>
<keyword evidence="3" id="KW-1185">Reference proteome</keyword>